<dbReference type="EMBL" id="BMNK01000010">
    <property type="protein sequence ID" value="GGP11109.1"/>
    <property type="molecule type" value="Genomic_DNA"/>
</dbReference>
<feature type="domain" description="HTH tetR-type" evidence="6">
    <location>
        <begin position="44"/>
        <end position="104"/>
    </location>
</feature>
<keyword evidence="1" id="KW-0678">Repressor</keyword>
<dbReference type="PRINTS" id="PR00400">
    <property type="entry name" value="TETREPRESSOR"/>
</dbReference>
<dbReference type="InterPro" id="IPR009057">
    <property type="entry name" value="Homeodomain-like_sf"/>
</dbReference>
<comment type="caution">
    <text evidence="7">The sequence shown here is derived from an EMBL/GenBank/DDBJ whole genome shotgun (WGS) entry which is preliminary data.</text>
</comment>
<dbReference type="PROSITE" id="PS50977">
    <property type="entry name" value="HTH_TETR_2"/>
    <property type="match status" value="1"/>
</dbReference>
<dbReference type="InterPro" id="IPR001647">
    <property type="entry name" value="HTH_TetR"/>
</dbReference>
<evidence type="ECO:0000256" key="2">
    <source>
        <dbReference type="ARBA" id="ARBA00023015"/>
    </source>
</evidence>
<dbReference type="GO" id="GO:0046677">
    <property type="term" value="P:response to antibiotic"/>
    <property type="evidence" value="ECO:0007669"/>
    <property type="project" value="InterPro"/>
</dbReference>
<dbReference type="GO" id="GO:0045892">
    <property type="term" value="P:negative regulation of DNA-templated transcription"/>
    <property type="evidence" value="ECO:0007669"/>
    <property type="project" value="InterPro"/>
</dbReference>
<keyword evidence="8" id="KW-1185">Reference proteome</keyword>
<dbReference type="InterPro" id="IPR050109">
    <property type="entry name" value="HTH-type_TetR-like_transc_reg"/>
</dbReference>
<organism evidence="7 8">
    <name type="scientific">Nonomuraea glycinis</name>
    <dbReference type="NCBI Taxonomy" id="2047744"/>
    <lineage>
        <taxon>Bacteria</taxon>
        <taxon>Bacillati</taxon>
        <taxon>Actinomycetota</taxon>
        <taxon>Actinomycetes</taxon>
        <taxon>Streptosporangiales</taxon>
        <taxon>Streptosporangiaceae</taxon>
        <taxon>Nonomuraea</taxon>
    </lineage>
</organism>
<gene>
    <name evidence="7" type="ORF">GCM10012278_53380</name>
</gene>
<dbReference type="GO" id="GO:0003700">
    <property type="term" value="F:DNA-binding transcription factor activity"/>
    <property type="evidence" value="ECO:0007669"/>
    <property type="project" value="TreeGrafter"/>
</dbReference>
<dbReference type="Pfam" id="PF00440">
    <property type="entry name" value="TetR_N"/>
    <property type="match status" value="1"/>
</dbReference>
<dbReference type="Gene3D" id="1.10.357.10">
    <property type="entry name" value="Tetracycline Repressor, domain 2"/>
    <property type="match status" value="1"/>
</dbReference>
<evidence type="ECO:0000256" key="1">
    <source>
        <dbReference type="ARBA" id="ARBA00022491"/>
    </source>
</evidence>
<dbReference type="GO" id="GO:0000976">
    <property type="term" value="F:transcription cis-regulatory region binding"/>
    <property type="evidence" value="ECO:0007669"/>
    <property type="project" value="TreeGrafter"/>
</dbReference>
<dbReference type="Proteomes" id="UP000660745">
    <property type="component" value="Unassembled WGS sequence"/>
</dbReference>
<proteinExistence type="predicted"/>
<dbReference type="SUPFAM" id="SSF46689">
    <property type="entry name" value="Homeodomain-like"/>
    <property type="match status" value="1"/>
</dbReference>
<dbReference type="AlphaFoldDB" id="A0A918A959"/>
<dbReference type="Gene3D" id="1.10.10.60">
    <property type="entry name" value="Homeodomain-like"/>
    <property type="match status" value="1"/>
</dbReference>
<dbReference type="PRINTS" id="PR00455">
    <property type="entry name" value="HTHTETR"/>
</dbReference>
<keyword evidence="4" id="KW-0804">Transcription</keyword>
<dbReference type="InterPro" id="IPR003012">
    <property type="entry name" value="Tet_transcr_reg_TetR"/>
</dbReference>
<evidence type="ECO:0000313" key="7">
    <source>
        <dbReference type="EMBL" id="GGP11109.1"/>
    </source>
</evidence>
<protein>
    <submittedName>
        <fullName evidence="7">TetR family transcriptional regulator</fullName>
    </submittedName>
</protein>
<evidence type="ECO:0000313" key="8">
    <source>
        <dbReference type="Proteomes" id="UP000660745"/>
    </source>
</evidence>
<evidence type="ECO:0000259" key="6">
    <source>
        <dbReference type="PROSITE" id="PS50977"/>
    </source>
</evidence>
<keyword evidence="2" id="KW-0805">Transcription regulation</keyword>
<dbReference type="Pfam" id="PF02909">
    <property type="entry name" value="TetR_C_1"/>
    <property type="match status" value="1"/>
</dbReference>
<dbReference type="PANTHER" id="PTHR30055">
    <property type="entry name" value="HTH-TYPE TRANSCRIPTIONAL REGULATOR RUTR"/>
    <property type="match status" value="1"/>
</dbReference>
<reference evidence="7" key="2">
    <citation type="submission" date="2020-09" db="EMBL/GenBank/DDBJ databases">
        <authorList>
            <person name="Sun Q."/>
            <person name="Zhou Y."/>
        </authorList>
    </citation>
    <scope>NUCLEOTIDE SEQUENCE</scope>
    <source>
        <strain evidence="7">CGMCC 4.7430</strain>
    </source>
</reference>
<evidence type="ECO:0000256" key="3">
    <source>
        <dbReference type="ARBA" id="ARBA00023125"/>
    </source>
</evidence>
<feature type="DNA-binding region" description="H-T-H motif" evidence="5">
    <location>
        <begin position="67"/>
        <end position="86"/>
    </location>
</feature>
<sequence>MFDSTRTLYDKPRTVCDCLYPGEVTGKQFTSVWTRDPRPAKSPGRSRDEIVRAAVELLDAEGLEGLSMRKLGARLGTGATSIYWYVANKDELLELAYDDFWGEITLPEPTAQTWQQTVAAAAHGMRRLILRHPWSGELIGRMPSLGPNALAFAAVLRRTFKLAGFAGLEIDYANTTLTAYVFGMTIPELAWNKSKADGGYDPDTMREAVTKATAGIPELTESIHNSWDLDPDQVREMAFSFGLGAVLDGLEARLVT</sequence>
<keyword evidence="3 5" id="KW-0238">DNA-binding</keyword>
<accession>A0A918A959</accession>
<dbReference type="PANTHER" id="PTHR30055:SF151">
    <property type="entry name" value="TRANSCRIPTIONAL REGULATORY PROTEIN"/>
    <property type="match status" value="1"/>
</dbReference>
<name>A0A918A959_9ACTN</name>
<evidence type="ECO:0000256" key="5">
    <source>
        <dbReference type="PROSITE-ProRule" id="PRU00335"/>
    </source>
</evidence>
<dbReference type="InterPro" id="IPR004111">
    <property type="entry name" value="Repressor_TetR_C"/>
</dbReference>
<dbReference type="SUPFAM" id="SSF48498">
    <property type="entry name" value="Tetracyclin repressor-like, C-terminal domain"/>
    <property type="match status" value="1"/>
</dbReference>
<dbReference type="InterPro" id="IPR036271">
    <property type="entry name" value="Tet_transcr_reg_TetR-rel_C_sf"/>
</dbReference>
<evidence type="ECO:0000256" key="4">
    <source>
        <dbReference type="ARBA" id="ARBA00023163"/>
    </source>
</evidence>
<reference evidence="7" key="1">
    <citation type="journal article" date="2014" name="Int. J. Syst. Evol. Microbiol.">
        <title>Complete genome sequence of Corynebacterium casei LMG S-19264T (=DSM 44701T), isolated from a smear-ripened cheese.</title>
        <authorList>
            <consortium name="US DOE Joint Genome Institute (JGI-PGF)"/>
            <person name="Walter F."/>
            <person name="Albersmeier A."/>
            <person name="Kalinowski J."/>
            <person name="Ruckert C."/>
        </authorList>
    </citation>
    <scope>NUCLEOTIDE SEQUENCE</scope>
    <source>
        <strain evidence="7">CGMCC 4.7430</strain>
    </source>
</reference>